<evidence type="ECO:0000256" key="1">
    <source>
        <dbReference type="PROSITE-ProRule" id="PRU00235"/>
    </source>
</evidence>
<reference evidence="4" key="3">
    <citation type="submission" date="2025-08" db="UniProtKB">
        <authorList>
            <consortium name="Ensembl"/>
        </authorList>
    </citation>
    <scope>IDENTIFICATION</scope>
</reference>
<dbReference type="PANTHER" id="PTHR47004">
    <property type="entry name" value="F-BOX ONLY PROTEIN 24"/>
    <property type="match status" value="1"/>
</dbReference>
<evidence type="ECO:0000256" key="2">
    <source>
        <dbReference type="SAM" id="MobiDB-lite"/>
    </source>
</evidence>
<feature type="repeat" description="RCC1" evidence="1">
    <location>
        <begin position="395"/>
        <end position="444"/>
    </location>
</feature>
<dbReference type="InterPro" id="IPR000408">
    <property type="entry name" value="Reg_chr_condens"/>
</dbReference>
<dbReference type="Ensembl" id="ENSAMXT00000050007.1">
    <property type="protein sequence ID" value="ENSAMXP00000035072.1"/>
    <property type="gene ID" value="ENSAMXG00000018304.2"/>
</dbReference>
<dbReference type="Bgee" id="ENSAMXG00000018304">
    <property type="expression patterns" value="Expressed in testis and 2 other cell types or tissues"/>
</dbReference>
<proteinExistence type="predicted"/>
<feature type="compositionally biased region" description="Basic residues" evidence="2">
    <location>
        <begin position="1"/>
        <end position="13"/>
    </location>
</feature>
<dbReference type="SUPFAM" id="SSF81383">
    <property type="entry name" value="F-box domain"/>
    <property type="match status" value="1"/>
</dbReference>
<reference evidence="5" key="2">
    <citation type="journal article" date="2014" name="Nat. Commun.">
        <title>The cavefish genome reveals candidate genes for eye loss.</title>
        <authorList>
            <person name="McGaugh S.E."/>
            <person name="Gross J.B."/>
            <person name="Aken B."/>
            <person name="Blin M."/>
            <person name="Borowsky R."/>
            <person name="Chalopin D."/>
            <person name="Hinaux H."/>
            <person name="Jeffery W.R."/>
            <person name="Keene A."/>
            <person name="Ma L."/>
            <person name="Minx P."/>
            <person name="Murphy D."/>
            <person name="O'Quin K.E."/>
            <person name="Retaux S."/>
            <person name="Rohner N."/>
            <person name="Searle S.M."/>
            <person name="Stahl B.A."/>
            <person name="Tabin C."/>
            <person name="Volff J.N."/>
            <person name="Yoshizawa M."/>
            <person name="Warren W.C."/>
        </authorList>
    </citation>
    <scope>NUCLEOTIDE SEQUENCE [LARGE SCALE GENOMIC DNA]</scope>
    <source>
        <strain evidence="5">female</strain>
    </source>
</reference>
<reference evidence="4" key="4">
    <citation type="submission" date="2025-09" db="UniProtKB">
        <authorList>
            <consortium name="Ensembl"/>
        </authorList>
    </citation>
    <scope>IDENTIFICATION</scope>
</reference>
<dbReference type="PROSITE" id="PS50181">
    <property type="entry name" value="FBOX"/>
    <property type="match status" value="1"/>
</dbReference>
<dbReference type="Gene3D" id="2.130.10.30">
    <property type="entry name" value="Regulator of chromosome condensation 1/beta-lactamase-inhibitor protein II"/>
    <property type="match status" value="1"/>
</dbReference>
<dbReference type="STRING" id="7994.ENSAMXP00000035072"/>
<dbReference type="Gene3D" id="1.20.1280.50">
    <property type="match status" value="1"/>
</dbReference>
<dbReference type="PANTHER" id="PTHR47004:SF1">
    <property type="entry name" value="F-BOX ONLY PROTEIN 24"/>
    <property type="match status" value="1"/>
</dbReference>
<evidence type="ECO:0000259" key="3">
    <source>
        <dbReference type="PROSITE" id="PS50181"/>
    </source>
</evidence>
<dbReference type="SUPFAM" id="SSF50985">
    <property type="entry name" value="RCC1/BLIP-II"/>
    <property type="match status" value="1"/>
</dbReference>
<dbReference type="InterPro" id="IPR036047">
    <property type="entry name" value="F-box-like_dom_sf"/>
</dbReference>
<sequence length="594" mass="67059">MRGRKRKFVKHRCNERSTAPPNVVSDPKRKRSVSPSKQREKTALTMLSLLPEMLEKILFNLSATDVVSFGATCRYFHELSLSQAVWKRLYWRQFIGPALNNKDVNWRRFTILKMSQGLAMQRLNKGVRPIGLHQQHARARRPTGVHLFNSSLALGFRRVEAILEQTLLWDYNGTIFALITPIGRAPWSRPYSYSVLCYRAIDFAVDPRWNHNLRHYIYVLTLGESSGKLPESVGNPGSVGDTVEVFEWDTHERVCYISFHSTIFFTQLRLSGSENRRLILLLTDDGIVYSAHLNETMYSRRTSYTTELTPKTVSCQLPNLPVKQLHTSSNSTVYIKADGSAFAEVHSPGALRQLFGTYEGFNPIGAEMVYPLRLPSRVVKCSLGPNHLCLLDNCGRIFMQGCNHHGQLGTGDKIDRTEPTLVIIPMAPVNVWCGLNHTLVLLEAECGDKQVHGCGCGSRGRLPGHLGGSSVFVRLKVQVPRHASSLYSSSDFLYIICCHDITEPPARFYIPPEVTALKDAEKKQKEEIEKLHMDLTQMKRCVSTKRGIKMLQRAVNEHMTGLSPAHKDFLDSALSIILHGESRSTEEPEQQPHA</sequence>
<accession>A0A3B1IYA3</accession>
<dbReference type="SMART" id="SM00256">
    <property type="entry name" value="FBOX"/>
    <property type="match status" value="1"/>
</dbReference>
<dbReference type="InterPro" id="IPR009091">
    <property type="entry name" value="RCC1/BLIP-II"/>
</dbReference>
<reference evidence="5" key="1">
    <citation type="submission" date="2013-03" db="EMBL/GenBank/DDBJ databases">
        <authorList>
            <person name="Jeffery W."/>
            <person name="Warren W."/>
            <person name="Wilson R.K."/>
        </authorList>
    </citation>
    <scope>NUCLEOTIDE SEQUENCE</scope>
    <source>
        <strain evidence="5">female</strain>
    </source>
</reference>
<organism evidence="4 5">
    <name type="scientific">Astyanax mexicanus</name>
    <name type="common">Blind cave fish</name>
    <name type="synonym">Astyanax fasciatus mexicanus</name>
    <dbReference type="NCBI Taxonomy" id="7994"/>
    <lineage>
        <taxon>Eukaryota</taxon>
        <taxon>Metazoa</taxon>
        <taxon>Chordata</taxon>
        <taxon>Craniata</taxon>
        <taxon>Vertebrata</taxon>
        <taxon>Euteleostomi</taxon>
        <taxon>Actinopterygii</taxon>
        <taxon>Neopterygii</taxon>
        <taxon>Teleostei</taxon>
        <taxon>Ostariophysi</taxon>
        <taxon>Characiformes</taxon>
        <taxon>Characoidei</taxon>
        <taxon>Acestrorhamphidae</taxon>
        <taxon>Acestrorhamphinae</taxon>
        <taxon>Astyanax</taxon>
    </lineage>
</organism>
<dbReference type="InterPro" id="IPR001810">
    <property type="entry name" value="F-box_dom"/>
</dbReference>
<evidence type="ECO:0000313" key="5">
    <source>
        <dbReference type="Proteomes" id="UP000018467"/>
    </source>
</evidence>
<name>A0A3B1IYA3_ASTMX</name>
<protein>
    <submittedName>
        <fullName evidence="4">F-box only protein 24-like</fullName>
    </submittedName>
</protein>
<dbReference type="PROSITE" id="PS50012">
    <property type="entry name" value="RCC1_3"/>
    <property type="match status" value="1"/>
</dbReference>
<evidence type="ECO:0000313" key="4">
    <source>
        <dbReference type="Ensembl" id="ENSAMXP00000035072.1"/>
    </source>
</evidence>
<dbReference type="AlphaFoldDB" id="A0A3B1IYA3"/>
<feature type="region of interest" description="Disordered" evidence="2">
    <location>
        <begin position="1"/>
        <end position="39"/>
    </location>
</feature>
<feature type="domain" description="F-box" evidence="3">
    <location>
        <begin position="43"/>
        <end position="89"/>
    </location>
</feature>
<dbReference type="Pfam" id="PF12937">
    <property type="entry name" value="F-box-like"/>
    <property type="match status" value="1"/>
</dbReference>
<keyword evidence="5" id="KW-1185">Reference proteome</keyword>
<dbReference type="Pfam" id="PF00415">
    <property type="entry name" value="RCC1"/>
    <property type="match status" value="1"/>
</dbReference>
<dbReference type="GeneTree" id="ENSGT00390000017455"/>
<dbReference type="InParanoid" id="A0A3B1IYA3"/>
<dbReference type="InterPro" id="IPR052866">
    <property type="entry name" value="F-box_protein_24"/>
</dbReference>
<dbReference type="Proteomes" id="UP000018467">
    <property type="component" value="Unassembled WGS sequence"/>
</dbReference>